<feature type="domain" description="HTH marR-type" evidence="1">
    <location>
        <begin position="21"/>
        <end position="153"/>
    </location>
</feature>
<dbReference type="PANTHER" id="PTHR33164:SF43">
    <property type="entry name" value="HTH-TYPE TRANSCRIPTIONAL REPRESSOR YETL"/>
    <property type="match status" value="1"/>
</dbReference>
<sequence length="155" mass="17071">MDDAAPRPLIPQVGEGKRGENGYLGYLLRQAAGAYRHRVERVLADLRVTPPQFSVLTMLAAYPGISNADLARLALLTPQTVSTIVANLERAGAIVRQPHHYHGRIQRIDLSETGKSLLATCRERVHGIEQKLADGLSREEESALRKWLVRVATSA</sequence>
<gene>
    <name evidence="2" type="ORF">H2515_07350</name>
</gene>
<dbReference type="PROSITE" id="PS50995">
    <property type="entry name" value="HTH_MARR_2"/>
    <property type="match status" value="1"/>
</dbReference>
<dbReference type="RefSeq" id="WP_198661314.1">
    <property type="nucleotide sequence ID" value="NZ_CP059488.1"/>
</dbReference>
<evidence type="ECO:0000259" key="1">
    <source>
        <dbReference type="PROSITE" id="PS50995"/>
    </source>
</evidence>
<dbReference type="PANTHER" id="PTHR33164">
    <property type="entry name" value="TRANSCRIPTIONAL REGULATOR, MARR FAMILY"/>
    <property type="match status" value="1"/>
</dbReference>
<evidence type="ECO:0000313" key="2">
    <source>
        <dbReference type="EMBL" id="QQD74024.1"/>
    </source>
</evidence>
<dbReference type="SUPFAM" id="SSF46785">
    <property type="entry name" value="Winged helix' DNA-binding domain"/>
    <property type="match status" value="1"/>
</dbReference>
<dbReference type="Proteomes" id="UP000595420">
    <property type="component" value="Chromosome"/>
</dbReference>
<proteinExistence type="predicted"/>
<reference evidence="2 3" key="1">
    <citation type="submission" date="2020-07" db="EMBL/GenBank/DDBJ databases">
        <title>Complete genome sequence analysis of Acidithiobacillus ferrivorans XJFY6S-08 reveals extreme environmental adaptation to alpine acid mine drainage.</title>
        <authorList>
            <person name="Yan L."/>
            <person name="Ni Y."/>
        </authorList>
    </citation>
    <scope>NUCLEOTIDE SEQUENCE [LARGE SCALE GENOMIC DNA]</scope>
    <source>
        <strain evidence="2 3">XJFY6S-08</strain>
    </source>
</reference>
<protein>
    <submittedName>
        <fullName evidence="2">MarR family transcriptional regulator</fullName>
    </submittedName>
</protein>
<dbReference type="InterPro" id="IPR000835">
    <property type="entry name" value="HTH_MarR-typ"/>
</dbReference>
<dbReference type="GO" id="GO:0003700">
    <property type="term" value="F:DNA-binding transcription factor activity"/>
    <property type="evidence" value="ECO:0007669"/>
    <property type="project" value="InterPro"/>
</dbReference>
<dbReference type="Gene3D" id="1.10.10.10">
    <property type="entry name" value="Winged helix-like DNA-binding domain superfamily/Winged helix DNA-binding domain"/>
    <property type="match status" value="1"/>
</dbReference>
<dbReference type="SMART" id="SM00347">
    <property type="entry name" value="HTH_MARR"/>
    <property type="match status" value="1"/>
</dbReference>
<organism evidence="2 3">
    <name type="scientific">Acidithiobacillus ferrivorans</name>
    <dbReference type="NCBI Taxonomy" id="160808"/>
    <lineage>
        <taxon>Bacteria</taxon>
        <taxon>Pseudomonadati</taxon>
        <taxon>Pseudomonadota</taxon>
        <taxon>Acidithiobacillia</taxon>
        <taxon>Acidithiobacillales</taxon>
        <taxon>Acidithiobacillaceae</taxon>
        <taxon>Acidithiobacillus</taxon>
    </lineage>
</organism>
<dbReference type="InterPro" id="IPR036388">
    <property type="entry name" value="WH-like_DNA-bd_sf"/>
</dbReference>
<accession>A0A7T4WG80</accession>
<dbReference type="InterPro" id="IPR036390">
    <property type="entry name" value="WH_DNA-bd_sf"/>
</dbReference>
<dbReference type="Pfam" id="PF01047">
    <property type="entry name" value="MarR"/>
    <property type="match status" value="1"/>
</dbReference>
<dbReference type="InterPro" id="IPR039422">
    <property type="entry name" value="MarR/SlyA-like"/>
</dbReference>
<dbReference type="AlphaFoldDB" id="A0A7T4WG80"/>
<dbReference type="GO" id="GO:0006950">
    <property type="term" value="P:response to stress"/>
    <property type="evidence" value="ECO:0007669"/>
    <property type="project" value="TreeGrafter"/>
</dbReference>
<name>A0A7T4WG80_9PROT</name>
<evidence type="ECO:0000313" key="3">
    <source>
        <dbReference type="Proteomes" id="UP000595420"/>
    </source>
</evidence>
<dbReference type="EMBL" id="CP059488">
    <property type="protein sequence ID" value="QQD74024.1"/>
    <property type="molecule type" value="Genomic_DNA"/>
</dbReference>